<evidence type="ECO:0000313" key="2">
    <source>
        <dbReference type="Proteomes" id="UP000494363"/>
    </source>
</evidence>
<dbReference type="AlphaFoldDB" id="A0A6J5DM29"/>
<organism evidence="1 2">
    <name type="scientific">Paraburkholderia humisilvae</name>
    <dbReference type="NCBI Taxonomy" id="627669"/>
    <lineage>
        <taxon>Bacteria</taxon>
        <taxon>Pseudomonadati</taxon>
        <taxon>Pseudomonadota</taxon>
        <taxon>Betaproteobacteria</taxon>
        <taxon>Burkholderiales</taxon>
        <taxon>Burkholderiaceae</taxon>
        <taxon>Paraburkholderia</taxon>
    </lineage>
</organism>
<sequence length="234" mass="25409">MDISTIALRLFVSQAQILKAINGSAIYGHERLGALLSTGVKVADWLEHDAADMLRFDDAAWVLRSLRQSAEMTSGSLEAIRENARTSGRWSLPDGDFMPKLIADIDSAAAFQSPESNLDMDLLCRLVRALALTVEKLDHLAHSLRSGAQAQRQHLVLVAFQVAECIEKISKDALDGAQMADQKRSWVAVIDVLRSIYARDVPTLRNGPGATPSDAELILMLAECVRDSAAAVTG</sequence>
<reference evidence="1 2" key="1">
    <citation type="submission" date="2020-04" db="EMBL/GenBank/DDBJ databases">
        <authorList>
            <person name="De Canck E."/>
        </authorList>
    </citation>
    <scope>NUCLEOTIDE SEQUENCE [LARGE SCALE GENOMIC DNA]</scope>
    <source>
        <strain evidence="1 2">LMG 29542</strain>
    </source>
</reference>
<protein>
    <submittedName>
        <fullName evidence="1">Uncharacterized protein</fullName>
    </submittedName>
</protein>
<name>A0A6J5DM29_9BURK</name>
<evidence type="ECO:0000313" key="1">
    <source>
        <dbReference type="EMBL" id="CAB3754527.1"/>
    </source>
</evidence>
<proteinExistence type="predicted"/>
<dbReference type="Proteomes" id="UP000494363">
    <property type="component" value="Unassembled WGS sequence"/>
</dbReference>
<accession>A0A6J5DM29</accession>
<gene>
    <name evidence="1" type="ORF">LMG29542_02375</name>
</gene>
<dbReference type="EMBL" id="CADIKH010000009">
    <property type="protein sequence ID" value="CAB3754527.1"/>
    <property type="molecule type" value="Genomic_DNA"/>
</dbReference>
<keyword evidence="2" id="KW-1185">Reference proteome</keyword>